<evidence type="ECO:0000313" key="1">
    <source>
        <dbReference type="EMBL" id="VTN09965.1"/>
    </source>
</evidence>
<dbReference type="Pfam" id="PF03390">
    <property type="entry name" value="2HCT"/>
    <property type="match status" value="1"/>
</dbReference>
<protein>
    <submittedName>
        <fullName evidence="1">Citrate/malate-proton symporter</fullName>
    </submittedName>
</protein>
<dbReference type="PANTHER" id="PTHR40033:SF1">
    <property type="entry name" value="CITRATE-SODIUM SYMPORTER"/>
    <property type="match status" value="1"/>
</dbReference>
<evidence type="ECO:0000313" key="2">
    <source>
        <dbReference type="Proteomes" id="UP000339249"/>
    </source>
</evidence>
<dbReference type="GO" id="GO:0008514">
    <property type="term" value="F:organic anion transmembrane transporter activity"/>
    <property type="evidence" value="ECO:0007669"/>
    <property type="project" value="InterPro"/>
</dbReference>
<dbReference type="EMBL" id="CABDVU010000001">
    <property type="protein sequence ID" value="VTN09965.1"/>
    <property type="molecule type" value="Genomic_DNA"/>
</dbReference>
<reference evidence="1 2" key="1">
    <citation type="submission" date="2019-04" db="EMBL/GenBank/DDBJ databases">
        <authorList>
            <consortium name="Pathogen Informatics"/>
        </authorList>
    </citation>
    <scope>NUCLEOTIDE SEQUENCE [LARGE SCALE GENOMIC DNA]</scope>
    <source>
        <strain evidence="1 2">NCTC9185</strain>
    </source>
</reference>
<dbReference type="Proteomes" id="UP000339249">
    <property type="component" value="Unassembled WGS sequence"/>
</dbReference>
<organism evidence="1 2">
    <name type="scientific">Raoultella terrigena</name>
    <name type="common">Klebsiella terrigena</name>
    <dbReference type="NCBI Taxonomy" id="577"/>
    <lineage>
        <taxon>Bacteria</taxon>
        <taxon>Pseudomonadati</taxon>
        <taxon>Pseudomonadota</taxon>
        <taxon>Gammaproteobacteria</taxon>
        <taxon>Enterobacterales</taxon>
        <taxon>Enterobacteriaceae</taxon>
        <taxon>Klebsiella/Raoultella group</taxon>
        <taxon>Raoultella</taxon>
    </lineage>
</organism>
<accession>A0A4U9D2R2</accession>
<dbReference type="PANTHER" id="PTHR40033">
    <property type="entry name" value="NA(+)-MALATE SYMPORTER"/>
    <property type="match status" value="1"/>
</dbReference>
<dbReference type="InterPro" id="IPR004679">
    <property type="entry name" value="2-OHcarboxylate_transport"/>
</dbReference>
<dbReference type="GO" id="GO:0016020">
    <property type="term" value="C:membrane"/>
    <property type="evidence" value="ECO:0007669"/>
    <property type="project" value="InterPro"/>
</dbReference>
<proteinExistence type="predicted"/>
<name>A0A4U9D2R2_RAOTE</name>
<sequence length="60" mass="6123">MYPVEAAIVTSCHSGLGGTGDVAILSASNRMSLMPFAQIATRIGGASTVIAATLLMNWVV</sequence>
<gene>
    <name evidence="1" type="primary">cimH_1</name>
    <name evidence="1" type="ORF">NCTC9185_01871</name>
</gene>
<dbReference type="AlphaFoldDB" id="A0A4U9D2R2"/>